<evidence type="ECO:0000259" key="2">
    <source>
        <dbReference type="Pfam" id="PF01571"/>
    </source>
</evidence>
<proteinExistence type="predicted"/>
<dbReference type="Proteomes" id="UP001138661">
    <property type="component" value="Unassembled WGS sequence"/>
</dbReference>
<protein>
    <submittedName>
        <fullName evidence="5">FAD-dependent oxidoreductase</fullName>
    </submittedName>
</protein>
<dbReference type="EMBL" id="JAHXDN010000003">
    <property type="protein sequence ID" value="MBW4708736.1"/>
    <property type="molecule type" value="Genomic_DNA"/>
</dbReference>
<dbReference type="AlphaFoldDB" id="A0A9X1JYW9"/>
<dbReference type="PANTHER" id="PTHR13847">
    <property type="entry name" value="SARCOSINE DEHYDROGENASE-RELATED"/>
    <property type="match status" value="1"/>
</dbReference>
<accession>A0A9X1JYW9</accession>
<organism evidence="5 6">
    <name type="scientific">Roseobacter insulae</name>
    <dbReference type="NCBI Taxonomy" id="2859783"/>
    <lineage>
        <taxon>Bacteria</taxon>
        <taxon>Pseudomonadati</taxon>
        <taxon>Pseudomonadota</taxon>
        <taxon>Alphaproteobacteria</taxon>
        <taxon>Rhodobacterales</taxon>
        <taxon>Roseobacteraceae</taxon>
        <taxon>Roseobacter</taxon>
    </lineage>
</organism>
<dbReference type="PANTHER" id="PTHR13847:SF187">
    <property type="entry name" value="DIMETHYLGLYCINE DEHYDROGENASE, MITOCHONDRIAL"/>
    <property type="match status" value="1"/>
</dbReference>
<comment type="caution">
    <text evidence="5">The sequence shown here is derived from an EMBL/GenBank/DDBJ whole genome shotgun (WGS) entry which is preliminary data.</text>
</comment>
<feature type="domain" description="FAD dependent oxidoreductase central" evidence="4">
    <location>
        <begin position="370"/>
        <end position="423"/>
    </location>
</feature>
<dbReference type="Pfam" id="PF08669">
    <property type="entry name" value="GCV_T_C"/>
    <property type="match status" value="1"/>
</dbReference>
<dbReference type="GO" id="GO:0005737">
    <property type="term" value="C:cytoplasm"/>
    <property type="evidence" value="ECO:0007669"/>
    <property type="project" value="TreeGrafter"/>
</dbReference>
<dbReference type="RefSeq" id="WP_219503167.1">
    <property type="nucleotide sequence ID" value="NZ_JAHXDN010000003.1"/>
</dbReference>
<dbReference type="GO" id="GO:0047865">
    <property type="term" value="F:dimethylglycine dehydrogenase activity"/>
    <property type="evidence" value="ECO:0007669"/>
    <property type="project" value="TreeGrafter"/>
</dbReference>
<dbReference type="Pfam" id="PF16350">
    <property type="entry name" value="FAO_M"/>
    <property type="match status" value="1"/>
</dbReference>
<name>A0A9X1JYW9_9RHOB</name>
<sequence>MQTTTRVAVIGGGVVGASVLYHLTKLGWSDVMLLERSELTSGSTWHAAGGFHTLNGDTNMAALQGYTIRLYKELEEITGLSCGLHHVGGVTLADNQDRFDMLLAERAKHRFMGMETEIVGPEEIRRIAPVTNTDGIIGALYDPLDGHLDPSGTTHAYAKAARMGGATIETHCMVRETNQRADGTWDVVTDNGTIHAEHVVNAGGLWAREVGKMAGIYFPLHPMEHQYLVTEDVPMIVEMTAGGNEHPHVMDPAGESYLRQEGRGLCIGFYEQPCRPWAVDGTSWEFGQDLLPNDFDKIEQSIDFAYKRFPDLERAGVKSVIHGPFTFAPDGNPLVGPVPGVRNYWSACGVMAGFSQGGGVGLMLAQWMIEGEPERDTMAMDVARFGDWISPGYTLPKVIENYQKRFSVAYPNEELPAARPNRTTPMYDIFTGMGAVWGQQYGLEVANYFAKGNEPTYETPSFRRSDAFEATAREVQAVRNGVGINEVQNFGKYSVTGPRARAWLNRIMAGRVPTPGRLSLTPMLSPKGKLIGDFTMSCLSETEFQLTASYGAQAFHWRWFLQHLEDGMHIENISDRRTGFQVAGPRARDVLAACTRADIGNMRFLDLRRLTVGMTDCIVQRVSYTGDLGYEIYCDATGQRTLWHTLWAAGQPLGMVPFGMRAMMSLRLDRFFGSWMAEFSPDYTAAETGLDRFISFKKNDAFIGRAAAEAERATGPARRLVSFEVDADDADVQGYEPIWLDGAVVGFCTSGGYSHHAGKSVAFGFLPSDRVAEAPDVAIEILGQMRPARVITRPLFDPDGARMRG</sequence>
<dbReference type="Pfam" id="PF01571">
    <property type="entry name" value="GCV_T"/>
    <property type="match status" value="1"/>
</dbReference>
<gene>
    <name evidence="5" type="ORF">KX928_13185</name>
</gene>
<dbReference type="Pfam" id="PF01266">
    <property type="entry name" value="DAO"/>
    <property type="match status" value="1"/>
</dbReference>
<feature type="domain" description="GCVT N-terminal" evidence="2">
    <location>
        <begin position="426"/>
        <end position="698"/>
    </location>
</feature>
<feature type="domain" description="FAD dependent oxidoreductase" evidence="1">
    <location>
        <begin position="6"/>
        <end position="367"/>
    </location>
</feature>
<reference evidence="5" key="1">
    <citation type="submission" date="2021-07" db="EMBL/GenBank/DDBJ databases">
        <title>Roseobacter insulae sp. nov., isolated from a tidal flat.</title>
        <authorList>
            <person name="Park S."/>
            <person name="Yoon J.-H."/>
        </authorList>
    </citation>
    <scope>NUCLEOTIDE SEQUENCE</scope>
    <source>
        <strain evidence="5">YSTF-M11</strain>
    </source>
</reference>
<evidence type="ECO:0000313" key="5">
    <source>
        <dbReference type="EMBL" id="MBW4708736.1"/>
    </source>
</evidence>
<evidence type="ECO:0000259" key="1">
    <source>
        <dbReference type="Pfam" id="PF01266"/>
    </source>
</evidence>
<dbReference type="InterPro" id="IPR032503">
    <property type="entry name" value="FAO_M"/>
</dbReference>
<keyword evidence="6" id="KW-1185">Reference proteome</keyword>
<feature type="domain" description="Aminomethyltransferase C-terminal" evidence="3">
    <location>
        <begin position="718"/>
        <end position="797"/>
    </location>
</feature>
<evidence type="ECO:0000313" key="6">
    <source>
        <dbReference type="Proteomes" id="UP001138661"/>
    </source>
</evidence>
<evidence type="ECO:0000259" key="3">
    <source>
        <dbReference type="Pfam" id="PF08669"/>
    </source>
</evidence>
<dbReference type="InterPro" id="IPR006076">
    <property type="entry name" value="FAD-dep_OxRdtase"/>
</dbReference>
<dbReference type="InterPro" id="IPR013977">
    <property type="entry name" value="GcvT_C"/>
</dbReference>
<evidence type="ECO:0000259" key="4">
    <source>
        <dbReference type="Pfam" id="PF16350"/>
    </source>
</evidence>
<dbReference type="InterPro" id="IPR006222">
    <property type="entry name" value="GCVT_N"/>
</dbReference>